<proteinExistence type="predicted"/>
<name>A0A8J4U5J7_CLAMG</name>
<sequence>CWTEIPDSEAICSAGRLLLVIRFFPQCSSLTGQMSNADNYLTEERVVVWVRNTAAP</sequence>
<dbReference type="EMBL" id="QNUK01000771">
    <property type="protein sequence ID" value="KAF5889747.1"/>
    <property type="molecule type" value="Genomic_DNA"/>
</dbReference>
<evidence type="ECO:0000313" key="1">
    <source>
        <dbReference type="EMBL" id="KAF5889747.1"/>
    </source>
</evidence>
<feature type="non-terminal residue" evidence="1">
    <location>
        <position position="1"/>
    </location>
</feature>
<organism evidence="1 2">
    <name type="scientific">Clarias magur</name>
    <name type="common">Asian catfish</name>
    <name type="synonym">Macropteronotus magur</name>
    <dbReference type="NCBI Taxonomy" id="1594786"/>
    <lineage>
        <taxon>Eukaryota</taxon>
        <taxon>Metazoa</taxon>
        <taxon>Chordata</taxon>
        <taxon>Craniata</taxon>
        <taxon>Vertebrata</taxon>
        <taxon>Euteleostomi</taxon>
        <taxon>Actinopterygii</taxon>
        <taxon>Neopterygii</taxon>
        <taxon>Teleostei</taxon>
        <taxon>Ostariophysi</taxon>
        <taxon>Siluriformes</taxon>
        <taxon>Clariidae</taxon>
        <taxon>Clarias</taxon>
    </lineage>
</organism>
<evidence type="ECO:0000313" key="2">
    <source>
        <dbReference type="Proteomes" id="UP000727407"/>
    </source>
</evidence>
<protein>
    <submittedName>
        <fullName evidence="1">Uncharacterized protein</fullName>
    </submittedName>
</protein>
<comment type="caution">
    <text evidence="1">The sequence shown here is derived from an EMBL/GenBank/DDBJ whole genome shotgun (WGS) entry which is preliminary data.</text>
</comment>
<reference evidence="1" key="1">
    <citation type="submission" date="2020-07" db="EMBL/GenBank/DDBJ databases">
        <title>Clarias magur genome sequencing, assembly and annotation.</title>
        <authorList>
            <person name="Kushwaha B."/>
            <person name="Kumar R."/>
            <person name="Das P."/>
            <person name="Joshi C.G."/>
            <person name="Kumar D."/>
            <person name="Nagpure N.S."/>
            <person name="Pandey M."/>
            <person name="Agarwal S."/>
            <person name="Srivastava S."/>
            <person name="Singh M."/>
            <person name="Sahoo L."/>
            <person name="Jayasankar P."/>
            <person name="Meher P.K."/>
            <person name="Koringa P.G."/>
            <person name="Iquebal M.A."/>
            <person name="Das S.P."/>
            <person name="Bit A."/>
            <person name="Patnaik S."/>
            <person name="Patel N."/>
            <person name="Shah T.M."/>
            <person name="Hinsu A."/>
            <person name="Jena J.K."/>
        </authorList>
    </citation>
    <scope>NUCLEOTIDE SEQUENCE</scope>
    <source>
        <strain evidence="1">CIFAMagur01</strain>
        <tissue evidence="1">Testis</tissue>
    </source>
</reference>
<dbReference type="AlphaFoldDB" id="A0A8J4U5J7"/>
<keyword evidence="2" id="KW-1185">Reference proteome</keyword>
<accession>A0A8J4U5J7</accession>
<dbReference type="Proteomes" id="UP000727407">
    <property type="component" value="Unassembled WGS sequence"/>
</dbReference>
<gene>
    <name evidence="1" type="ORF">DAT39_020548</name>
</gene>